<keyword evidence="17" id="KW-1133">Transmembrane helix</keyword>
<evidence type="ECO:0000256" key="9">
    <source>
        <dbReference type="ARBA" id="ARBA00022723"/>
    </source>
</evidence>
<reference evidence="19 20" key="1">
    <citation type="submission" date="2018-03" db="EMBL/GenBank/DDBJ databases">
        <title>Genomic Encyclopedia of Type Strains, Phase III (KMG-III): the genomes of soil and plant-associated and newly described type strains.</title>
        <authorList>
            <person name="Whitman W."/>
        </authorList>
    </citation>
    <scope>NUCLEOTIDE SEQUENCE [LARGE SCALE GENOMIC DNA]</scope>
    <source>
        <strain evidence="19 20">CGMCC 1.12700</strain>
    </source>
</reference>
<dbReference type="InterPro" id="IPR050482">
    <property type="entry name" value="Sensor_HK_TwoCompSys"/>
</dbReference>
<dbReference type="EMBL" id="PYGD01000006">
    <property type="protein sequence ID" value="PSK91046.1"/>
    <property type="molecule type" value="Genomic_DNA"/>
</dbReference>
<dbReference type="Gene3D" id="3.30.565.10">
    <property type="entry name" value="Histidine kinase-like ATPase, C-terminal domain"/>
    <property type="match status" value="1"/>
</dbReference>
<evidence type="ECO:0000256" key="15">
    <source>
        <dbReference type="ARBA" id="ARBA00030800"/>
    </source>
</evidence>
<dbReference type="Pfam" id="PF13424">
    <property type="entry name" value="TPR_12"/>
    <property type="match status" value="2"/>
</dbReference>
<dbReference type="InterPro" id="IPR011712">
    <property type="entry name" value="Sig_transdc_His_kin_sub3_dim/P"/>
</dbReference>
<dbReference type="Pfam" id="PF02518">
    <property type="entry name" value="HATPase_c"/>
    <property type="match status" value="1"/>
</dbReference>
<dbReference type="PANTHER" id="PTHR24421">
    <property type="entry name" value="NITRATE/NITRITE SENSOR PROTEIN NARX-RELATED"/>
    <property type="match status" value="1"/>
</dbReference>
<evidence type="ECO:0000256" key="2">
    <source>
        <dbReference type="ARBA" id="ARBA00001966"/>
    </source>
</evidence>
<keyword evidence="7" id="KW-0963">Cytoplasm</keyword>
<evidence type="ECO:0000256" key="16">
    <source>
        <dbReference type="PROSITE-ProRule" id="PRU00339"/>
    </source>
</evidence>
<evidence type="ECO:0000256" key="3">
    <source>
        <dbReference type="ARBA" id="ARBA00004496"/>
    </source>
</evidence>
<dbReference type="Pfam" id="PF07730">
    <property type="entry name" value="HisKA_3"/>
    <property type="match status" value="1"/>
</dbReference>
<dbReference type="RefSeq" id="WP_106523658.1">
    <property type="nucleotide sequence ID" value="NZ_PYGD01000006.1"/>
</dbReference>
<name>A0A2P8D1K4_9BACT</name>
<keyword evidence="17" id="KW-0472">Membrane</keyword>
<dbReference type="Gene3D" id="1.25.40.10">
    <property type="entry name" value="Tetratricopeptide repeat domain"/>
    <property type="match status" value="2"/>
</dbReference>
<dbReference type="Pfam" id="PF13181">
    <property type="entry name" value="TPR_8"/>
    <property type="match status" value="2"/>
</dbReference>
<evidence type="ECO:0000256" key="14">
    <source>
        <dbReference type="ARBA" id="ARBA00024827"/>
    </source>
</evidence>
<keyword evidence="8" id="KW-0808">Transferase</keyword>
<dbReference type="InterPro" id="IPR003594">
    <property type="entry name" value="HATPase_dom"/>
</dbReference>
<feature type="domain" description="Histidine kinase" evidence="18">
    <location>
        <begin position="449"/>
        <end position="642"/>
    </location>
</feature>
<dbReference type="SMART" id="SM00028">
    <property type="entry name" value="TPR"/>
    <property type="match status" value="6"/>
</dbReference>
<dbReference type="PROSITE" id="PS50005">
    <property type="entry name" value="TPR"/>
    <property type="match status" value="1"/>
</dbReference>
<comment type="cofactor">
    <cofactor evidence="2">
        <name>[4Fe-4S] cluster</name>
        <dbReference type="ChEBI" id="CHEBI:49883"/>
    </cofactor>
</comment>
<keyword evidence="20" id="KW-1185">Reference proteome</keyword>
<evidence type="ECO:0000256" key="7">
    <source>
        <dbReference type="ARBA" id="ARBA00022490"/>
    </source>
</evidence>
<keyword evidence="17" id="KW-0812">Transmembrane</keyword>
<dbReference type="GO" id="GO:0000155">
    <property type="term" value="F:phosphorelay sensor kinase activity"/>
    <property type="evidence" value="ECO:0007669"/>
    <property type="project" value="InterPro"/>
</dbReference>
<dbReference type="Gene3D" id="1.20.5.1930">
    <property type="match status" value="1"/>
</dbReference>
<feature type="transmembrane region" description="Helical" evidence="17">
    <location>
        <begin position="400"/>
        <end position="422"/>
    </location>
</feature>
<gene>
    <name evidence="19" type="ORF">B0I18_10656</name>
</gene>
<keyword evidence="13" id="KW-0411">Iron-sulfur</keyword>
<keyword evidence="10 19" id="KW-0418">Kinase</keyword>
<organism evidence="19 20">
    <name type="scientific">Taibaiella chishuiensis</name>
    <dbReference type="NCBI Taxonomy" id="1434707"/>
    <lineage>
        <taxon>Bacteria</taxon>
        <taxon>Pseudomonadati</taxon>
        <taxon>Bacteroidota</taxon>
        <taxon>Chitinophagia</taxon>
        <taxon>Chitinophagales</taxon>
        <taxon>Chitinophagaceae</taxon>
        <taxon>Taibaiella</taxon>
    </lineage>
</organism>
<dbReference type="GO" id="GO:0046872">
    <property type="term" value="F:metal ion binding"/>
    <property type="evidence" value="ECO:0007669"/>
    <property type="project" value="UniProtKB-KW"/>
</dbReference>
<dbReference type="SUPFAM" id="SSF48452">
    <property type="entry name" value="TPR-like"/>
    <property type="match status" value="2"/>
</dbReference>
<dbReference type="PROSITE" id="PS50109">
    <property type="entry name" value="HIS_KIN"/>
    <property type="match status" value="1"/>
</dbReference>
<dbReference type="InterPro" id="IPR011990">
    <property type="entry name" value="TPR-like_helical_dom_sf"/>
</dbReference>
<dbReference type="InterPro" id="IPR005467">
    <property type="entry name" value="His_kinase_dom"/>
</dbReference>
<dbReference type="GO" id="GO:0005737">
    <property type="term" value="C:cytoplasm"/>
    <property type="evidence" value="ECO:0007669"/>
    <property type="project" value="UniProtKB-SubCell"/>
</dbReference>
<dbReference type="InterPro" id="IPR036890">
    <property type="entry name" value="HATPase_C_sf"/>
</dbReference>
<keyword evidence="9" id="KW-0479">Metal-binding</keyword>
<evidence type="ECO:0000256" key="6">
    <source>
        <dbReference type="ARBA" id="ARBA00022485"/>
    </source>
</evidence>
<keyword evidence="6" id="KW-0004">4Fe-4S</keyword>
<evidence type="ECO:0000256" key="13">
    <source>
        <dbReference type="ARBA" id="ARBA00023014"/>
    </source>
</evidence>
<protein>
    <recommendedName>
        <fullName evidence="5">Oxygen sensor histidine kinase NreB</fullName>
        <ecNumber evidence="4">2.7.13.3</ecNumber>
    </recommendedName>
    <alternativeName>
        <fullName evidence="15">Nitrogen regulation protein B</fullName>
    </alternativeName>
</protein>
<evidence type="ECO:0000313" key="20">
    <source>
        <dbReference type="Proteomes" id="UP000240572"/>
    </source>
</evidence>
<proteinExistence type="predicted"/>
<dbReference type="AlphaFoldDB" id="A0A2P8D1K4"/>
<dbReference type="InterPro" id="IPR004358">
    <property type="entry name" value="Sig_transdc_His_kin-like_C"/>
</dbReference>
<dbReference type="EC" id="2.7.13.3" evidence="4"/>
<evidence type="ECO:0000256" key="17">
    <source>
        <dbReference type="SAM" id="Phobius"/>
    </source>
</evidence>
<evidence type="ECO:0000256" key="1">
    <source>
        <dbReference type="ARBA" id="ARBA00000085"/>
    </source>
</evidence>
<dbReference type="PRINTS" id="PR00344">
    <property type="entry name" value="BCTRLSENSOR"/>
</dbReference>
<evidence type="ECO:0000256" key="4">
    <source>
        <dbReference type="ARBA" id="ARBA00012438"/>
    </source>
</evidence>
<keyword evidence="12" id="KW-0902">Two-component regulatory system</keyword>
<evidence type="ECO:0000256" key="5">
    <source>
        <dbReference type="ARBA" id="ARBA00017322"/>
    </source>
</evidence>
<comment type="function">
    <text evidence="14">Member of the two-component regulatory system NreB/NreC involved in the control of dissimilatory nitrate/nitrite reduction in response to oxygen. NreB functions as a direct oxygen sensor histidine kinase which is autophosphorylated, in the absence of oxygen, probably at the conserved histidine residue, and transfers its phosphate group probably to a conserved aspartate residue of NreC. NreB/NreC activates the expression of the nitrate (narGHJI) and nitrite (nir) reductase operons, as well as the putative nitrate transporter gene narT.</text>
</comment>
<dbReference type="GO" id="GO:0051539">
    <property type="term" value="F:4 iron, 4 sulfur cluster binding"/>
    <property type="evidence" value="ECO:0007669"/>
    <property type="project" value="UniProtKB-KW"/>
</dbReference>
<comment type="catalytic activity">
    <reaction evidence="1">
        <text>ATP + protein L-histidine = ADP + protein N-phospho-L-histidine.</text>
        <dbReference type="EC" id="2.7.13.3"/>
    </reaction>
</comment>
<feature type="repeat" description="TPR" evidence="16">
    <location>
        <begin position="283"/>
        <end position="316"/>
    </location>
</feature>
<comment type="subcellular location">
    <subcellularLocation>
        <location evidence="3">Cytoplasm</location>
    </subcellularLocation>
</comment>
<evidence type="ECO:0000256" key="8">
    <source>
        <dbReference type="ARBA" id="ARBA00022679"/>
    </source>
</evidence>
<dbReference type="InterPro" id="IPR019734">
    <property type="entry name" value="TPR_rpt"/>
</dbReference>
<accession>A0A2P8D1K4</accession>
<evidence type="ECO:0000256" key="10">
    <source>
        <dbReference type="ARBA" id="ARBA00022777"/>
    </source>
</evidence>
<evidence type="ECO:0000259" key="18">
    <source>
        <dbReference type="PROSITE" id="PS50109"/>
    </source>
</evidence>
<dbReference type="Proteomes" id="UP000240572">
    <property type="component" value="Unassembled WGS sequence"/>
</dbReference>
<dbReference type="OrthoDB" id="617348at2"/>
<evidence type="ECO:0000256" key="12">
    <source>
        <dbReference type="ARBA" id="ARBA00023012"/>
    </source>
</evidence>
<keyword evidence="11" id="KW-0408">Iron</keyword>
<dbReference type="SUPFAM" id="SSF55874">
    <property type="entry name" value="ATPase domain of HSP90 chaperone/DNA topoisomerase II/histidine kinase"/>
    <property type="match status" value="1"/>
</dbReference>
<sequence>MTACFRYFSIVFLLYMSLHLLGCQSARSSNPGPLSGAKDTALVLSMIRRADSICWYQPDTAMQLVRDARQHSLRCGFKSGVVRSMQSMGTLFMAQGLYDSSLACYDQALQYAAKQEPKDTATNITLYSNSAAVYVSWGRYEEALQLQYKAMHMATGTRFSKLLCLIYNNIGSILYELGQTDKAFYYLDKAKDIAFRVKEANFVLPYIYMNEALLFLKEHKTDASKEKCSLAIATNKKFQSTEVAYAVADLMGNIYKAENKPEQAIASYKSILDMKEDYPSGKLQALISLGNMYLDLEQYPEALAYLQEAMQKAKALSGNRELKRIYEGLVSVYRNQQQYALALDYEDKLITIKDSLLDIEKVRSLSILEVKYQTAEKNKVIAESKLQIADQRARIVRKNMMIGGTLAGTALILALSGFFYLYKQKLQRQKQETAIWHAMVEGEEKERSRIAHDLHDGIGGLLSTLKMYLGILQKRVPEVATIDVYRDASRLLDDTVAEVRKTAHNLMPELLLNHGLSEAVRIYCNAIQDDEGLKIDFQYYGFIGKLNSGFQLSLYRIIQELVQNILKHAAASLALVQLSQHNEFLDITVEDNGIGMPEEKIKQGGIGLQSIKRRVQELQGNFHISSTPGSGTTIYIEFNLLRQKEQQA</sequence>
<evidence type="ECO:0000256" key="11">
    <source>
        <dbReference type="ARBA" id="ARBA00023004"/>
    </source>
</evidence>
<dbReference type="GO" id="GO:0046983">
    <property type="term" value="F:protein dimerization activity"/>
    <property type="evidence" value="ECO:0007669"/>
    <property type="project" value="InterPro"/>
</dbReference>
<dbReference type="CDD" id="cd16917">
    <property type="entry name" value="HATPase_UhpB-NarQ-NarX-like"/>
    <property type="match status" value="1"/>
</dbReference>
<evidence type="ECO:0000313" key="19">
    <source>
        <dbReference type="EMBL" id="PSK91046.1"/>
    </source>
</evidence>
<comment type="caution">
    <text evidence="19">The sequence shown here is derived from an EMBL/GenBank/DDBJ whole genome shotgun (WGS) entry which is preliminary data.</text>
</comment>
<keyword evidence="16" id="KW-0802">TPR repeat</keyword>
<dbReference type="SMART" id="SM00387">
    <property type="entry name" value="HATPase_c"/>
    <property type="match status" value="1"/>
</dbReference>
<dbReference type="GO" id="GO:0016020">
    <property type="term" value="C:membrane"/>
    <property type="evidence" value="ECO:0007669"/>
    <property type="project" value="InterPro"/>
</dbReference>